<dbReference type="Pfam" id="PF06165">
    <property type="entry name" value="GH94_b-supersand"/>
    <property type="match status" value="2"/>
</dbReference>
<evidence type="ECO:0000259" key="5">
    <source>
        <dbReference type="Pfam" id="PF10091"/>
    </source>
</evidence>
<dbReference type="CDD" id="cd11756">
    <property type="entry name" value="GH94N_ChvB_NdvB_1_like"/>
    <property type="match status" value="1"/>
</dbReference>
<name>A0A3G1KU81_FORW1</name>
<dbReference type="Pfam" id="PF17167">
    <property type="entry name" value="Glyco_hydro_94"/>
    <property type="match status" value="1"/>
</dbReference>
<dbReference type="InterPro" id="IPR033432">
    <property type="entry name" value="GH94_catalytic"/>
</dbReference>
<evidence type="ECO:0000259" key="6">
    <source>
        <dbReference type="Pfam" id="PF17167"/>
    </source>
</evidence>
<dbReference type="Pfam" id="PF10091">
    <property type="entry name" value="Glycoamylase"/>
    <property type="match status" value="1"/>
</dbReference>
<evidence type="ECO:0000259" key="4">
    <source>
        <dbReference type="Pfam" id="PF06165"/>
    </source>
</evidence>
<feature type="transmembrane region" description="Helical" evidence="3">
    <location>
        <begin position="955"/>
        <end position="973"/>
    </location>
</feature>
<dbReference type="InterPro" id="IPR037824">
    <property type="entry name" value="GH94N_2_NdvB"/>
</dbReference>
<dbReference type="PANTHER" id="PTHR37469">
    <property type="entry name" value="CELLOBIONIC ACID PHOSPHORYLASE-RELATED"/>
    <property type="match status" value="1"/>
</dbReference>
<keyword evidence="8" id="KW-1185">Reference proteome</keyword>
<dbReference type="InterPro" id="IPR012341">
    <property type="entry name" value="6hp_glycosidase-like_sf"/>
</dbReference>
<feature type="transmembrane region" description="Helical" evidence="3">
    <location>
        <begin position="435"/>
        <end position="457"/>
    </location>
</feature>
<reference evidence="7 8" key="1">
    <citation type="submission" date="2016-10" db="EMBL/GenBank/DDBJ databases">
        <title>Complete Genome Sequence of Peptococcaceae strain DCMF.</title>
        <authorList>
            <person name="Edwards R.J."/>
            <person name="Holland S.I."/>
            <person name="Deshpande N.P."/>
            <person name="Wong Y.K."/>
            <person name="Ertan H."/>
            <person name="Manefield M."/>
            <person name="Russell T.L."/>
            <person name="Lee M.J."/>
        </authorList>
    </citation>
    <scope>NUCLEOTIDE SEQUENCE [LARGE SCALE GENOMIC DNA]</scope>
    <source>
        <strain evidence="7 8">DCMF</strain>
    </source>
</reference>
<dbReference type="InterPro" id="IPR019282">
    <property type="entry name" value="Glycoamylase-like_cons_dom"/>
</dbReference>
<keyword evidence="2 7" id="KW-0808">Transferase</keyword>
<dbReference type="RefSeq" id="WP_148135280.1">
    <property type="nucleotide sequence ID" value="NZ_CP017634.1"/>
</dbReference>
<dbReference type="Gene3D" id="2.60.420.10">
    <property type="entry name" value="Maltose phosphorylase, domain 3"/>
    <property type="match status" value="1"/>
</dbReference>
<dbReference type="GO" id="GO:0005975">
    <property type="term" value="P:carbohydrate metabolic process"/>
    <property type="evidence" value="ECO:0007669"/>
    <property type="project" value="InterPro"/>
</dbReference>
<keyword evidence="3" id="KW-1133">Transmembrane helix</keyword>
<feature type="transmembrane region" description="Helical" evidence="3">
    <location>
        <begin position="407"/>
        <end position="429"/>
    </location>
</feature>
<dbReference type="InterPro" id="IPR011013">
    <property type="entry name" value="Gal_mutarotase_sf_dom"/>
</dbReference>
<feature type="domain" description="Glycoamylase-like" evidence="5">
    <location>
        <begin position="1174"/>
        <end position="1386"/>
    </location>
</feature>
<evidence type="ECO:0000313" key="8">
    <source>
        <dbReference type="Proteomes" id="UP000323521"/>
    </source>
</evidence>
<dbReference type="GO" id="GO:0030246">
    <property type="term" value="F:carbohydrate binding"/>
    <property type="evidence" value="ECO:0007669"/>
    <property type="project" value="InterPro"/>
</dbReference>
<evidence type="ECO:0000256" key="3">
    <source>
        <dbReference type="SAM" id="Phobius"/>
    </source>
</evidence>
<dbReference type="KEGG" id="fwa:DCMF_15615"/>
<feature type="transmembrane region" description="Helical" evidence="3">
    <location>
        <begin position="927"/>
        <end position="948"/>
    </location>
</feature>
<dbReference type="SUPFAM" id="SSF74650">
    <property type="entry name" value="Galactose mutarotase-like"/>
    <property type="match status" value="2"/>
</dbReference>
<dbReference type="InterPro" id="IPR037820">
    <property type="entry name" value="GH94N_NdvB"/>
</dbReference>
<sequence>MPLWVVVLCIAALLLVLSWPVKRQKYMDQESKDALLNPEELEKHAQEIAQSHTFSKNTGSSDCLLSRMDRNFRLITAVYRMLNQDIKEKIPVPPAAEWLLDNFYLLEEQVKEIRQNLIREKCLRLNILDSGFLKGYPRVYAIALELVSHLDGRIDEKVTVDFIKAYQSNSILSMGELWALPMMLKMALMENLKNICAKVGRSQMEWCKAEKMPLNALPDLDGFMGAHHTLHKGAFSLVEHLLKRARREGGDTSRLYDFLEKKLQEFDLAVEQVVQEEHREQAARQVAMGNSITSMRLLTSINWNDVFENLSFVEGMLRQDPDGTYSRMDFPSRDYYRHQVEKIAKQLRTSETHVVRNALELARRGEGKNFKARHIGYFIFGEGKNLLLQTIGKRKGGAKSFSPLARYLIYVASLTGLLVVLFLFYAYQAAPEKKISVLVLVGLGVLIPVSDIAINLVQRVITRKTAPAFLPKLAFGEGIPEEAATLVVIPTLLPNALRAKELIDQLEVHYLSNKEKNLYFALLGDVKDAEEENLPGDEEIWESAEAGVKRLNEKYADQEPIFYFFLRKRRYLAREKRWMAWERKRGALMELNRLLANPRDTGSFRQGSDPAFLEKIRYVITVDADTRIPLHVAKKLIGTIAHPLNKAVYDPAKGIVMEGYGLIQPRIGVNVESANKTLFSRIFAGQGGIDPYTSAVSDIYQDYFGEGIFTGKGIYEVKAFQQALNGVIPENTVLSHDLLEGCYVRVGLATDLELVDAYPARYNSYIMRMHRWVRGDWQLIRWLVTKNSLSPLSKWKIFDNLRRSLISLSVLLLFTLGLTVFPGKASVWLGLGLLAVGLPLVLGFLDFLIFKHYKTEWKKCHSNMIFGLKAVLYQVLLTWIFLPYQAYMMTDAMIRTLYRVFFSRKKMLEWVTAADVEKTLKNNGTSFFYTMFPALGEAVIIFFLVLFWAPENLGYAFFSCLMWIGSPWVAYQISKDDGKKQPHLDREAKEALEALARKIWAFYEDFAGEKDHFLPPDNYQENPPNGIAHRTSPTNIGFLLLAILTARDFGFIHTGEMAQKIGRTLDTVERMKKWKGHLYNWYDTRTLEILRPAYISSVDSGNFVGFLITLKQGLAEYLERSLAEPDGIAPQLEHLMARIDALVSATYFAPLFDEQKQLFSIGYNVEEEKLTNSYYDLFASEARITSFLAVVRGEVPEEHWFRLGKSLTMVDGYKGLVSWAGTMFEYLMPLLIMKSYSNTLLDETYRFVVKAQQKYGLQRKVPWGTSESGFYAFDIQLNYQYKACGVPDLGLKRGLINDMVVSPYSTFLALPLDPVSAWENIKRLREDGVEGNYGLYEAVDYTPERLFMGRKKGIVQSYMAHHQGMSLIALNNFFHENVMQRRFHQDPLVKAGELLLQEKVPLRVILTKENKERVEPFAPEEKEQADAMGKYVAPNLSGVSCHLLSNGRYSVLVTKEGLGYSRQDGVQVTRWRDRGFAGRSGFFIFVREMQSNQAWSVTQEPFLKAPDQYQAIFSPHKAEFIRDDGLITTHTEITVSPEDQAEIREVSLANHGEEPAVLDITSYLEIVLTSHATDVAHPVFSNLFVRTEALPKYEGILAFRRPRENNRPVTWAIHTMVVDGEALGNYQYETDRGKFLGRNRTIAYPLALDAGHPLSNSIGPVLDPVLSLRRRIKINPGKTAKIAFVVAVADDRVQAMELAEKYHENASIKRAFELAWSRGRIEEGYLNLKPEETEVYQEMVAHLVFLSPLRRKYQDLFRKNRKGQPGLWAYGVSGDLPMVLVTIKNTDEIGLVKSALKAHEYWRFKGLNVDLVILNEDETGYLQPVQDQIMETVQSSLAREVFNCPGGVFVLNARLMPAEDRVLFFTVARIILKGEDGPLAVQLKTDREADHLPEEKIFPGPKRAYVSKDTPLNLTYFNGYGGFDLEGKEYVIRLKEEMHTPAPWTNVISNPGFGFLVTESGAGFTWAENSRENKLTPWSNDPVSDPPGEVYYMRDEDSGALWSLTPLPIREKESYTVRHGLGYSHFRHHSQGIGQELTLFVSPDDPVKIGLIRLTNQEPETRKLSLTYYLKPVLGVTDQITQQFISSEYQGDLHSIIVNNSYQHDFPGRLVFVSSSEPVHSFTGDEEEFIGREGSLVFPQALKREKLSDSLPTGSYSCVAVQVAFELPPGGEKEIVFLLGQEKNMEAVHALVPKYLSPVSAKEALARVKASWLERLGTIQVATPDLSMDIMINYWLLYQVLSCRVWSRSAFYQSGGAYGFRDQLQDVLSLIYAQPEVTRNQILLHCAHQYLEGDVQHWWHPGAGDKGVRTRFSDDLLWLPYVVAEYVDKTGDFDLLHVPVPYLEEEPLKEGEQERYGIPRVSHETSSVYEHCIRSIERAAQFGIHGLPLMGSGDWNDGMNAVGSSGQGESVWLGWFLVKVLQSFSPLCQAMKDPERAEKYLDTAVRIKQNIEENAWDGNWYRRAYFDDSRPLGSAENTECKIDSLAQSWAVISGAAREDRIREAMTAVENYLVKKEEGLILLLTPPFDAGDLNPGYIKGYVPGVRENGGQYTHAAVWVISAFARMSLGDKAWALYHMINPINHSRTSIESAVYKAEPYVMAADVYAVYPHVGRGGWTWYTGAASWMYRVGLEEILGLRKEGEKLFLDPCIPRDWPEYEIKYKYQQTLYQIHVRNPLGVNKGVKTMMLDGKEMKDLIIPLVNDQKDHQVQVVMG</sequence>
<evidence type="ECO:0000256" key="2">
    <source>
        <dbReference type="ARBA" id="ARBA00022679"/>
    </source>
</evidence>
<dbReference type="PANTHER" id="PTHR37469:SF2">
    <property type="entry name" value="CELLOBIONIC ACID PHOSPHORYLASE"/>
    <property type="match status" value="1"/>
</dbReference>
<feature type="transmembrane region" description="Helical" evidence="3">
    <location>
        <begin position="827"/>
        <end position="849"/>
    </location>
</feature>
<dbReference type="InterPro" id="IPR037018">
    <property type="entry name" value="GH65_N"/>
</dbReference>
<feature type="domain" description="Glycosyl hydrolase 94 supersandwich" evidence="4">
    <location>
        <begin position="1434"/>
        <end position="1704"/>
    </location>
</feature>
<dbReference type="Gene3D" id="2.70.98.40">
    <property type="entry name" value="Glycoside hydrolase, family 65, N-terminal domain"/>
    <property type="match status" value="2"/>
</dbReference>
<dbReference type="EMBL" id="CP017634">
    <property type="protein sequence ID" value="ATW26012.1"/>
    <property type="molecule type" value="Genomic_DNA"/>
</dbReference>
<dbReference type="Proteomes" id="UP000323521">
    <property type="component" value="Chromosome"/>
</dbReference>
<organism evidence="7 8">
    <name type="scientific">Formimonas warabiya</name>
    <dbReference type="NCBI Taxonomy" id="1761012"/>
    <lineage>
        <taxon>Bacteria</taxon>
        <taxon>Bacillati</taxon>
        <taxon>Bacillota</taxon>
        <taxon>Clostridia</taxon>
        <taxon>Eubacteriales</taxon>
        <taxon>Peptococcaceae</taxon>
        <taxon>Candidatus Formimonas</taxon>
    </lineage>
</organism>
<protein>
    <submittedName>
        <fullName evidence="7">Glycosyl transferase</fullName>
    </submittedName>
</protein>
<keyword evidence="1" id="KW-0328">Glycosyltransferase</keyword>
<evidence type="ECO:0000313" key="7">
    <source>
        <dbReference type="EMBL" id="ATW26012.1"/>
    </source>
</evidence>
<feature type="transmembrane region" description="Helical" evidence="3">
    <location>
        <begin position="804"/>
        <end position="821"/>
    </location>
</feature>
<keyword evidence="3" id="KW-0812">Transmembrane</keyword>
<accession>A0A3G1KU81</accession>
<dbReference type="InterPro" id="IPR008928">
    <property type="entry name" value="6-hairpin_glycosidase_sf"/>
</dbReference>
<feature type="domain" description="Glycosyl hydrolase 94 supersandwich" evidence="4">
    <location>
        <begin position="1928"/>
        <end position="2197"/>
    </location>
</feature>
<keyword evidence="3" id="KW-0472">Membrane</keyword>
<feature type="domain" description="Glycosyl hydrolase 94 catalytic" evidence="6">
    <location>
        <begin position="2212"/>
        <end position="2636"/>
    </location>
</feature>
<gene>
    <name evidence="7" type="ORF">DCMF_15615</name>
</gene>
<dbReference type="Gene3D" id="1.50.10.140">
    <property type="match status" value="1"/>
</dbReference>
<feature type="transmembrane region" description="Helical" evidence="3">
    <location>
        <begin position="870"/>
        <end position="887"/>
    </location>
</feature>
<dbReference type="OrthoDB" id="9769991at2"/>
<dbReference type="SUPFAM" id="SSF48208">
    <property type="entry name" value="Six-hairpin glycosidases"/>
    <property type="match status" value="1"/>
</dbReference>
<dbReference type="CDD" id="cd11753">
    <property type="entry name" value="GH94N_ChvB_NdvB_2_like"/>
    <property type="match status" value="1"/>
</dbReference>
<dbReference type="GO" id="GO:0016757">
    <property type="term" value="F:glycosyltransferase activity"/>
    <property type="evidence" value="ECO:0007669"/>
    <property type="project" value="UniProtKB-KW"/>
</dbReference>
<dbReference type="Gene3D" id="1.50.10.10">
    <property type="match status" value="1"/>
</dbReference>
<dbReference type="InterPro" id="IPR052047">
    <property type="entry name" value="GH94_Enzymes"/>
</dbReference>
<dbReference type="InterPro" id="IPR010383">
    <property type="entry name" value="Glyco_hydrolase_94_b-supersand"/>
</dbReference>
<evidence type="ECO:0000256" key="1">
    <source>
        <dbReference type="ARBA" id="ARBA00022676"/>
    </source>
</evidence>
<proteinExistence type="predicted"/>
<dbReference type="SMART" id="SM01068">
    <property type="entry name" value="CBM_X"/>
    <property type="match status" value="2"/>
</dbReference>